<comment type="caution">
    <text evidence="2">The sequence shown here is derived from an EMBL/GenBank/DDBJ whole genome shotgun (WGS) entry which is preliminary data.</text>
</comment>
<reference evidence="2" key="1">
    <citation type="journal article" date="2022" name="bioRxiv">
        <title>Sequencing and chromosome-scale assembly of the giantPleurodeles waltlgenome.</title>
        <authorList>
            <person name="Brown T."/>
            <person name="Elewa A."/>
            <person name="Iarovenko S."/>
            <person name="Subramanian E."/>
            <person name="Araus A.J."/>
            <person name="Petzold A."/>
            <person name="Susuki M."/>
            <person name="Suzuki K.-i.T."/>
            <person name="Hayashi T."/>
            <person name="Toyoda A."/>
            <person name="Oliveira C."/>
            <person name="Osipova E."/>
            <person name="Leigh N.D."/>
            <person name="Simon A."/>
            <person name="Yun M.H."/>
        </authorList>
    </citation>
    <scope>NUCLEOTIDE SEQUENCE</scope>
    <source>
        <strain evidence="2">20211129_DDA</strain>
        <tissue evidence="2">Liver</tissue>
    </source>
</reference>
<gene>
    <name evidence="2" type="ORF">NDU88_006250</name>
</gene>
<dbReference type="Proteomes" id="UP001066276">
    <property type="component" value="Chromosome 4_2"/>
</dbReference>
<feature type="region of interest" description="Disordered" evidence="1">
    <location>
        <begin position="82"/>
        <end position="101"/>
    </location>
</feature>
<sequence length="156" mass="16831">MVSRCLPGSVRRHRSSLAGRPRLRSTESQSALETSQVQSASPLSLVAALGRLYPPRRASPCGAEFTLLGSCVPLRELHSFPSQLTPAPDDPRCSRGAPSQNVAADSCSPEAAAILDLPRDEIKIVSLGSQFQPWRLRVGFPKSQGNQQYIPCLNPV</sequence>
<feature type="region of interest" description="Disordered" evidence="1">
    <location>
        <begin position="1"/>
        <end position="36"/>
    </location>
</feature>
<organism evidence="2 3">
    <name type="scientific">Pleurodeles waltl</name>
    <name type="common">Iberian ribbed newt</name>
    <dbReference type="NCBI Taxonomy" id="8319"/>
    <lineage>
        <taxon>Eukaryota</taxon>
        <taxon>Metazoa</taxon>
        <taxon>Chordata</taxon>
        <taxon>Craniata</taxon>
        <taxon>Vertebrata</taxon>
        <taxon>Euteleostomi</taxon>
        <taxon>Amphibia</taxon>
        <taxon>Batrachia</taxon>
        <taxon>Caudata</taxon>
        <taxon>Salamandroidea</taxon>
        <taxon>Salamandridae</taxon>
        <taxon>Pleurodelinae</taxon>
        <taxon>Pleurodeles</taxon>
    </lineage>
</organism>
<evidence type="ECO:0000256" key="1">
    <source>
        <dbReference type="SAM" id="MobiDB-lite"/>
    </source>
</evidence>
<keyword evidence="3" id="KW-1185">Reference proteome</keyword>
<proteinExistence type="predicted"/>
<protein>
    <submittedName>
        <fullName evidence="2">Uncharacterized protein</fullName>
    </submittedName>
</protein>
<dbReference type="AlphaFoldDB" id="A0AAV7SP25"/>
<evidence type="ECO:0000313" key="3">
    <source>
        <dbReference type="Proteomes" id="UP001066276"/>
    </source>
</evidence>
<name>A0AAV7SP25_PLEWA</name>
<feature type="compositionally biased region" description="Polar residues" evidence="1">
    <location>
        <begin position="26"/>
        <end position="36"/>
    </location>
</feature>
<evidence type="ECO:0000313" key="2">
    <source>
        <dbReference type="EMBL" id="KAJ1165833.1"/>
    </source>
</evidence>
<accession>A0AAV7SP25</accession>
<dbReference type="EMBL" id="JANPWB010000008">
    <property type="protein sequence ID" value="KAJ1165833.1"/>
    <property type="molecule type" value="Genomic_DNA"/>
</dbReference>